<dbReference type="Proteomes" id="UP000482960">
    <property type="component" value="Unassembled WGS sequence"/>
</dbReference>
<reference evidence="1 2" key="2">
    <citation type="submission" date="2020-03" db="EMBL/GenBank/DDBJ databases">
        <authorList>
            <person name="Ichikawa N."/>
            <person name="Kimura A."/>
            <person name="Kitahashi Y."/>
            <person name="Uohara A."/>
        </authorList>
    </citation>
    <scope>NUCLEOTIDE SEQUENCE [LARGE SCALE GENOMIC DNA]</scope>
    <source>
        <strain evidence="1 2">NBRC 108638</strain>
    </source>
</reference>
<protein>
    <recommendedName>
        <fullName evidence="3">Extracellular solute-binding protein</fullName>
    </recommendedName>
</protein>
<organism evidence="1 2">
    <name type="scientific">Phytohabitans rumicis</name>
    <dbReference type="NCBI Taxonomy" id="1076125"/>
    <lineage>
        <taxon>Bacteria</taxon>
        <taxon>Bacillati</taxon>
        <taxon>Actinomycetota</taxon>
        <taxon>Actinomycetes</taxon>
        <taxon>Micromonosporales</taxon>
        <taxon>Micromonosporaceae</taxon>
    </lineage>
</organism>
<dbReference type="EMBL" id="BLPG01000001">
    <property type="protein sequence ID" value="GFJ94537.1"/>
    <property type="molecule type" value="Genomic_DNA"/>
</dbReference>
<comment type="caution">
    <text evidence="1">The sequence shown here is derived from an EMBL/GenBank/DDBJ whole genome shotgun (WGS) entry which is preliminary data.</text>
</comment>
<dbReference type="SUPFAM" id="SSF53850">
    <property type="entry name" value="Periplasmic binding protein-like II"/>
    <property type="match status" value="1"/>
</dbReference>
<sequence>MRAGISEGTAHDDPTYFSRRHILGLAGLGAGAVILGGCSDDDSGGGSSGTAEIEWWHIANTPPMLPVWDELAKSYQSSHTGVTIKITPLENEAYKARLTTVTQAGTPPDLFHTWGGGVLKQQVDAGLVKDISADIADVKSTLTGVAMGRTSSTASRTGCRLTRA</sequence>
<keyword evidence="2" id="KW-1185">Reference proteome</keyword>
<evidence type="ECO:0008006" key="3">
    <source>
        <dbReference type="Google" id="ProtNLM"/>
    </source>
</evidence>
<evidence type="ECO:0000313" key="2">
    <source>
        <dbReference type="Proteomes" id="UP000482960"/>
    </source>
</evidence>
<dbReference type="RefSeq" id="WP_281369089.1">
    <property type="nucleotide sequence ID" value="NZ_BLPG01000001.1"/>
</dbReference>
<name>A0A6V8LKE0_9ACTN</name>
<reference evidence="1 2" key="1">
    <citation type="submission" date="2020-03" db="EMBL/GenBank/DDBJ databases">
        <title>Whole genome shotgun sequence of Phytohabitans rumicis NBRC 108638.</title>
        <authorList>
            <person name="Komaki H."/>
            <person name="Tamura T."/>
        </authorList>
    </citation>
    <scope>NUCLEOTIDE SEQUENCE [LARGE SCALE GENOMIC DNA]</scope>
    <source>
        <strain evidence="1 2">NBRC 108638</strain>
    </source>
</reference>
<accession>A0A6V8LKE0</accession>
<dbReference type="AlphaFoldDB" id="A0A6V8LKE0"/>
<dbReference type="Pfam" id="PF01547">
    <property type="entry name" value="SBP_bac_1"/>
    <property type="match status" value="1"/>
</dbReference>
<dbReference type="InterPro" id="IPR006059">
    <property type="entry name" value="SBP"/>
</dbReference>
<dbReference type="Gene3D" id="3.40.190.10">
    <property type="entry name" value="Periplasmic binding protein-like II"/>
    <property type="match status" value="1"/>
</dbReference>
<evidence type="ECO:0000313" key="1">
    <source>
        <dbReference type="EMBL" id="GFJ94537.1"/>
    </source>
</evidence>
<proteinExistence type="predicted"/>
<gene>
    <name evidence="1" type="ORF">Prum_081790</name>
</gene>